<organism evidence="2 3">
    <name type="scientific">Metapseudomonas lalkuanensis</name>
    <dbReference type="NCBI Taxonomy" id="2604832"/>
    <lineage>
        <taxon>Bacteria</taxon>
        <taxon>Pseudomonadati</taxon>
        <taxon>Pseudomonadota</taxon>
        <taxon>Gammaproteobacteria</taxon>
        <taxon>Pseudomonadales</taxon>
        <taxon>Pseudomonadaceae</taxon>
        <taxon>Metapseudomonas</taxon>
    </lineage>
</organism>
<keyword evidence="2" id="KW-0378">Hydrolase</keyword>
<accession>A0A5J6QEM9</accession>
<name>A0A5J6QEM9_9GAMM</name>
<dbReference type="PANTHER" id="PTHR11614">
    <property type="entry name" value="PHOSPHOLIPASE-RELATED"/>
    <property type="match status" value="1"/>
</dbReference>
<dbReference type="InterPro" id="IPR029058">
    <property type="entry name" value="AB_hydrolase_fold"/>
</dbReference>
<dbReference type="InterPro" id="IPR000073">
    <property type="entry name" value="AB_hydrolase_1"/>
</dbReference>
<sequence>MSDPFQPDLLRPLLRPLAAGAADLRQTQSYRAFYRLDFASRLPGVQARLGCAEAAGYSLVTQLWLPPEPRASLVMLHGYYDHMGLYGHLVEWALGMGFAVIACDLPGHGLSSGARASIGDFAEYQATLQALLDEAAALNLPQPWHLAGQSTGGAILLDYLLTGTPRPELGETLLFAPLVRPRAWGWSKFSYQLMRHFVESIPRRFSVNSSDAEFIEFVHHKDPLQPQTLPTAWVGALARWVPRIERAQRSSRRPLVIQGDGDMTVDWRHNLRVLAEKFDQPEVLMLEGAGHHLVNEAPAYRERYFGFLRERLG</sequence>
<dbReference type="PRINTS" id="PR00111">
    <property type="entry name" value="ABHYDROLASE"/>
</dbReference>
<dbReference type="Pfam" id="PF12146">
    <property type="entry name" value="Hydrolase_4"/>
    <property type="match status" value="1"/>
</dbReference>
<reference evidence="2 3" key="1">
    <citation type="submission" date="2019-08" db="EMBL/GenBank/DDBJ databases">
        <title>Whole-genome Sequencing of e-waste polymer degrading bacterium Pseudomonas sp. strain PE08.</title>
        <authorList>
            <person name="Kirdat K."/>
            <person name="Debbarma P."/>
            <person name="Narawade N."/>
            <person name="Suyal D."/>
            <person name="Thorat V."/>
            <person name="Shouche Y."/>
            <person name="Goel R."/>
            <person name="Yadav A."/>
        </authorList>
    </citation>
    <scope>NUCLEOTIDE SEQUENCE [LARGE SCALE GENOMIC DNA]</scope>
    <source>
        <strain evidence="2 3">PE08</strain>
    </source>
</reference>
<evidence type="ECO:0000259" key="1">
    <source>
        <dbReference type="Pfam" id="PF12146"/>
    </source>
</evidence>
<dbReference type="EMBL" id="CP043311">
    <property type="protein sequence ID" value="QEY60773.1"/>
    <property type="molecule type" value="Genomic_DNA"/>
</dbReference>
<gene>
    <name evidence="2" type="ORF">FXN65_01460</name>
</gene>
<dbReference type="Proteomes" id="UP000327179">
    <property type="component" value="Chromosome"/>
</dbReference>
<proteinExistence type="predicted"/>
<feature type="domain" description="Serine aminopeptidase S33" evidence="1">
    <location>
        <begin position="68"/>
        <end position="296"/>
    </location>
</feature>
<protein>
    <submittedName>
        <fullName evidence="2">Alpha/beta hydrolase</fullName>
    </submittedName>
</protein>
<dbReference type="RefSeq" id="WP_151131320.1">
    <property type="nucleotide sequence ID" value="NZ_CP043311.1"/>
</dbReference>
<evidence type="ECO:0000313" key="2">
    <source>
        <dbReference type="EMBL" id="QEY60773.1"/>
    </source>
</evidence>
<dbReference type="KEGG" id="plal:FXN65_01460"/>
<dbReference type="InterPro" id="IPR051044">
    <property type="entry name" value="MAG_DAG_Lipase"/>
</dbReference>
<dbReference type="GO" id="GO:0016787">
    <property type="term" value="F:hydrolase activity"/>
    <property type="evidence" value="ECO:0007669"/>
    <property type="project" value="UniProtKB-KW"/>
</dbReference>
<keyword evidence="3" id="KW-1185">Reference proteome</keyword>
<evidence type="ECO:0000313" key="3">
    <source>
        <dbReference type="Proteomes" id="UP000327179"/>
    </source>
</evidence>
<dbReference type="Gene3D" id="3.40.50.1820">
    <property type="entry name" value="alpha/beta hydrolase"/>
    <property type="match status" value="1"/>
</dbReference>
<dbReference type="SUPFAM" id="SSF53474">
    <property type="entry name" value="alpha/beta-Hydrolases"/>
    <property type="match status" value="1"/>
</dbReference>
<dbReference type="AlphaFoldDB" id="A0A5J6QEM9"/>
<dbReference type="InterPro" id="IPR022742">
    <property type="entry name" value="Hydrolase_4"/>
</dbReference>